<accession>A0A085JB58</accession>
<dbReference type="GO" id="GO:0005840">
    <property type="term" value="C:ribosome"/>
    <property type="evidence" value="ECO:0007669"/>
    <property type="project" value="UniProtKB-KW"/>
</dbReference>
<comment type="caution">
    <text evidence="6">The sequence shown here is derived from an EMBL/GenBank/DDBJ whole genome shotgun (WGS) entry which is preliminary data.</text>
</comment>
<evidence type="ECO:0000313" key="7">
    <source>
        <dbReference type="Proteomes" id="UP000028602"/>
    </source>
</evidence>
<dbReference type="InterPro" id="IPR042105">
    <property type="entry name" value="Ribosomal_bL31_sf"/>
</dbReference>
<evidence type="ECO:0000256" key="2">
    <source>
        <dbReference type="ARBA" id="ARBA00011838"/>
    </source>
</evidence>
<evidence type="ECO:0000256" key="1">
    <source>
        <dbReference type="ARBA" id="ARBA00008196"/>
    </source>
</evidence>
<comment type="similarity">
    <text evidence="1 5">Belongs to the bacterial ribosomal protein bL31 family. Type B subfamily.</text>
</comment>
<evidence type="ECO:0000313" key="6">
    <source>
        <dbReference type="EMBL" id="KFD17704.1"/>
    </source>
</evidence>
<dbReference type="GO" id="GO:0006412">
    <property type="term" value="P:translation"/>
    <property type="evidence" value="ECO:0007669"/>
    <property type="project" value="UniProtKB-UniRule"/>
</dbReference>
<dbReference type="Gene3D" id="4.10.830.30">
    <property type="entry name" value="Ribosomal protein L31"/>
    <property type="match status" value="1"/>
</dbReference>
<dbReference type="GO" id="GO:1990904">
    <property type="term" value="C:ribonucleoprotein complex"/>
    <property type="evidence" value="ECO:0007669"/>
    <property type="project" value="UniProtKB-KW"/>
</dbReference>
<dbReference type="NCBIfam" id="NF002462">
    <property type="entry name" value="PRK01678.1"/>
    <property type="match status" value="1"/>
</dbReference>
<dbReference type="NCBIfam" id="TIGR00105">
    <property type="entry name" value="L31"/>
    <property type="match status" value="1"/>
</dbReference>
<dbReference type="PANTHER" id="PTHR33280:SF1">
    <property type="entry name" value="LARGE RIBOSOMAL SUBUNIT PROTEIN BL31C"/>
    <property type="match status" value="1"/>
</dbReference>
<comment type="subunit">
    <text evidence="2 5">Part of the 50S ribosomal subunit.</text>
</comment>
<dbReference type="PRINTS" id="PR01249">
    <property type="entry name" value="RIBOSOMALL31"/>
</dbReference>
<dbReference type="InterPro" id="IPR034704">
    <property type="entry name" value="Ribosomal_bL28/bL31-like_sf"/>
</dbReference>
<organism evidence="6 7">
    <name type="scientific">Tatumella ptyseos ATCC 33301</name>
    <dbReference type="NCBI Taxonomy" id="1005995"/>
    <lineage>
        <taxon>Bacteria</taxon>
        <taxon>Pseudomonadati</taxon>
        <taxon>Pseudomonadota</taxon>
        <taxon>Gammaproteobacteria</taxon>
        <taxon>Enterobacterales</taxon>
        <taxon>Erwiniaceae</taxon>
        <taxon>Tatumella</taxon>
    </lineage>
</organism>
<dbReference type="SUPFAM" id="SSF143800">
    <property type="entry name" value="L28p-like"/>
    <property type="match status" value="1"/>
</dbReference>
<evidence type="ECO:0000256" key="5">
    <source>
        <dbReference type="HAMAP-Rule" id="MF_00502"/>
    </source>
</evidence>
<dbReference type="eggNOG" id="COG0254">
    <property type="taxonomic scope" value="Bacteria"/>
</dbReference>
<reference evidence="6 7" key="1">
    <citation type="submission" date="2014-05" db="EMBL/GenBank/DDBJ databases">
        <title>ATOL: Assembling a taxonomically balanced genome-scale reconstruction of the evolutionary history of the Enterobacteriaceae.</title>
        <authorList>
            <person name="Plunkett G.III."/>
            <person name="Neeno-Eckwall E.C."/>
            <person name="Glasner J.D."/>
            <person name="Perna N.T."/>
        </authorList>
    </citation>
    <scope>NUCLEOTIDE SEQUENCE [LARGE SCALE GENOMIC DNA]</scope>
    <source>
        <strain evidence="6 7">ATCC 33301</strain>
    </source>
</reference>
<keyword evidence="3 5" id="KW-0689">Ribosomal protein</keyword>
<dbReference type="GO" id="GO:0003735">
    <property type="term" value="F:structural constituent of ribosome"/>
    <property type="evidence" value="ECO:0007669"/>
    <property type="project" value="InterPro"/>
</dbReference>
<evidence type="ECO:0000256" key="3">
    <source>
        <dbReference type="ARBA" id="ARBA00022980"/>
    </source>
</evidence>
<dbReference type="AlphaFoldDB" id="A0A085JB58"/>
<dbReference type="Proteomes" id="UP000028602">
    <property type="component" value="Unassembled WGS sequence"/>
</dbReference>
<dbReference type="PANTHER" id="PTHR33280">
    <property type="entry name" value="50S RIBOSOMAL PROTEIN L31, CHLOROPLASTIC"/>
    <property type="match status" value="1"/>
</dbReference>
<dbReference type="EMBL" id="JMPR01000045">
    <property type="protein sequence ID" value="KFD17704.1"/>
    <property type="molecule type" value="Genomic_DNA"/>
</dbReference>
<dbReference type="Pfam" id="PF01197">
    <property type="entry name" value="Ribosomal_L31"/>
    <property type="match status" value="1"/>
</dbReference>
<dbReference type="InterPro" id="IPR027493">
    <property type="entry name" value="Ribosomal_bL31_B"/>
</dbReference>
<evidence type="ECO:0000256" key="4">
    <source>
        <dbReference type="ARBA" id="ARBA00023274"/>
    </source>
</evidence>
<keyword evidence="7" id="KW-1185">Reference proteome</keyword>
<dbReference type="OrthoDB" id="9803251at2"/>
<dbReference type="HAMAP" id="MF_00502">
    <property type="entry name" value="Ribosomal_bL31_2"/>
    <property type="match status" value="1"/>
</dbReference>
<sequence length="87" mass="10216">MKPDIHPYYRPVLFHDTTSDEYFRTGSTIRTERTLEYQGETLPYVRLDVSSKSHSFYTGKQKTVAKDSRAARFAQRYKHLPVSQAEE</sequence>
<dbReference type="RefSeq" id="WP_025902453.1">
    <property type="nucleotide sequence ID" value="NZ_ATMJ01000034.1"/>
</dbReference>
<protein>
    <recommendedName>
        <fullName evidence="5">Large ribosomal subunit protein bL31B</fullName>
    </recommendedName>
</protein>
<name>A0A085JB58_9GAMM</name>
<gene>
    <name evidence="5" type="primary">rpmE2</name>
    <name evidence="6" type="ORF">GTPT_2954</name>
</gene>
<dbReference type="InterPro" id="IPR002150">
    <property type="entry name" value="Ribosomal_bL31"/>
</dbReference>
<keyword evidence="4 5" id="KW-0687">Ribonucleoprotein</keyword>
<proteinExistence type="inferred from homology"/>